<reference evidence="12" key="1">
    <citation type="submission" date="2019-12" db="EMBL/GenBank/DDBJ databases">
        <title>Genome sequencing and annotation of Brassica cretica.</title>
        <authorList>
            <person name="Studholme D.J."/>
            <person name="Sarris P.F."/>
        </authorList>
    </citation>
    <scope>NUCLEOTIDE SEQUENCE</scope>
    <source>
        <strain evidence="12">PFS-001/15</strain>
        <tissue evidence="12">Leaf</tissue>
    </source>
</reference>
<evidence type="ECO:0000256" key="4">
    <source>
        <dbReference type="ARBA" id="ARBA00022516"/>
    </source>
</evidence>
<proteinExistence type="inferred from homology"/>
<keyword evidence="6" id="KW-0560">Oxidoreductase</keyword>
<feature type="transmembrane region" description="Helical" evidence="10">
    <location>
        <begin position="211"/>
        <end position="231"/>
    </location>
</feature>
<evidence type="ECO:0000256" key="5">
    <source>
        <dbReference type="ARBA" id="ARBA00022832"/>
    </source>
</evidence>
<sequence>MVVAMDQRTNVNGDAGARKEEEFDPSAQPPFKIGDIRAAIPKHCWVKSPLRSMSYVARDICAVAALAIAAVYFDSWFLWPLYWVAQGTLFWAIFVLGHDCGHGSFSDIPLLNSVVGHILHSFILVPYHEKLYKNLPHSTRMLRYTVPLPMLAYPIYLWYRSPGKEGSHFNPYSGLFAPSERKLIATSTTCWSIMLAILICLSFLVGPVTVLKVYGVPYIIFVMWLDAVTYLHHHGHDEKLPWYRGK</sequence>
<dbReference type="GO" id="GO:0006633">
    <property type="term" value="P:fatty acid biosynthetic process"/>
    <property type="evidence" value="ECO:0007669"/>
    <property type="project" value="UniProtKB-KW"/>
</dbReference>
<dbReference type="AlphaFoldDB" id="A0A8S9J4W7"/>
<keyword evidence="10" id="KW-1133">Transmembrane helix</keyword>
<dbReference type="Pfam" id="PF11960">
    <property type="entry name" value="DUF3474"/>
    <property type="match status" value="1"/>
</dbReference>
<feature type="region of interest" description="Disordered" evidence="9">
    <location>
        <begin position="1"/>
        <end position="24"/>
    </location>
</feature>
<dbReference type="GO" id="GO:0016717">
    <property type="term" value="F:oxidoreductase activity, acting on paired donors, with oxidation of a pair of donors resulting in the reduction of molecular oxygen to two molecules of water"/>
    <property type="evidence" value="ECO:0007669"/>
    <property type="project" value="InterPro"/>
</dbReference>
<dbReference type="PANTHER" id="PTHR32100">
    <property type="entry name" value="OMEGA-6 FATTY ACID DESATURASE, CHLOROPLASTIC"/>
    <property type="match status" value="1"/>
</dbReference>
<evidence type="ECO:0000256" key="8">
    <source>
        <dbReference type="ARBA" id="ARBA00023160"/>
    </source>
</evidence>
<evidence type="ECO:0000256" key="1">
    <source>
        <dbReference type="ARBA" id="ARBA00004370"/>
    </source>
</evidence>
<evidence type="ECO:0000256" key="10">
    <source>
        <dbReference type="SAM" id="Phobius"/>
    </source>
</evidence>
<evidence type="ECO:0000256" key="3">
    <source>
        <dbReference type="ARBA" id="ARBA00009295"/>
    </source>
</evidence>
<feature type="transmembrane region" description="Helical" evidence="10">
    <location>
        <begin position="183"/>
        <end position="205"/>
    </location>
</feature>
<keyword evidence="10" id="KW-0812">Transmembrane</keyword>
<comment type="pathway">
    <text evidence="2">Lipid metabolism; polyunsaturated fatty acid biosynthesis.</text>
</comment>
<organism evidence="12 13">
    <name type="scientific">Brassica cretica</name>
    <name type="common">Mustard</name>
    <dbReference type="NCBI Taxonomy" id="69181"/>
    <lineage>
        <taxon>Eukaryota</taxon>
        <taxon>Viridiplantae</taxon>
        <taxon>Streptophyta</taxon>
        <taxon>Embryophyta</taxon>
        <taxon>Tracheophyta</taxon>
        <taxon>Spermatophyta</taxon>
        <taxon>Magnoliopsida</taxon>
        <taxon>eudicotyledons</taxon>
        <taxon>Gunneridae</taxon>
        <taxon>Pentapetalae</taxon>
        <taxon>rosids</taxon>
        <taxon>malvids</taxon>
        <taxon>Brassicales</taxon>
        <taxon>Brassicaceae</taxon>
        <taxon>Brassiceae</taxon>
        <taxon>Brassica</taxon>
    </lineage>
</organism>
<feature type="non-terminal residue" evidence="12">
    <location>
        <position position="1"/>
    </location>
</feature>
<comment type="caution">
    <text evidence="12">The sequence shown here is derived from an EMBL/GenBank/DDBJ whole genome shotgun (WGS) entry which is preliminary data.</text>
</comment>
<comment type="subcellular location">
    <subcellularLocation>
        <location evidence="1">Membrane</location>
    </subcellularLocation>
</comment>
<feature type="transmembrane region" description="Helical" evidence="10">
    <location>
        <begin position="141"/>
        <end position="159"/>
    </location>
</feature>
<evidence type="ECO:0000313" key="13">
    <source>
        <dbReference type="Proteomes" id="UP000712281"/>
    </source>
</evidence>
<protein>
    <recommendedName>
        <fullName evidence="11">Fatty acid desaturase N-terminal domain-containing protein</fullName>
    </recommendedName>
</protein>
<name>A0A8S9J4W7_BRACR</name>
<evidence type="ECO:0000313" key="12">
    <source>
        <dbReference type="EMBL" id="KAF2577158.1"/>
    </source>
</evidence>
<keyword evidence="7" id="KW-0443">Lipid metabolism</keyword>
<dbReference type="InterPro" id="IPR012171">
    <property type="entry name" value="Fatty_acid_desaturase"/>
</dbReference>
<dbReference type="GO" id="GO:0016020">
    <property type="term" value="C:membrane"/>
    <property type="evidence" value="ECO:0007669"/>
    <property type="project" value="UniProtKB-SubCell"/>
</dbReference>
<keyword evidence="8" id="KW-0275">Fatty acid biosynthesis</keyword>
<comment type="similarity">
    <text evidence="3">Belongs to the fatty acid desaturase type 1 family.</text>
</comment>
<dbReference type="Proteomes" id="UP000712281">
    <property type="component" value="Unassembled WGS sequence"/>
</dbReference>
<evidence type="ECO:0000256" key="6">
    <source>
        <dbReference type="ARBA" id="ARBA00023002"/>
    </source>
</evidence>
<feature type="domain" description="Fatty acid desaturase N-terminal" evidence="11">
    <location>
        <begin position="11"/>
        <end position="67"/>
    </location>
</feature>
<evidence type="ECO:0000256" key="2">
    <source>
        <dbReference type="ARBA" id="ARBA00005105"/>
    </source>
</evidence>
<keyword evidence="4" id="KW-0444">Lipid biosynthesis</keyword>
<dbReference type="InterPro" id="IPR021863">
    <property type="entry name" value="FAS_N"/>
</dbReference>
<evidence type="ECO:0000256" key="9">
    <source>
        <dbReference type="SAM" id="MobiDB-lite"/>
    </source>
</evidence>
<evidence type="ECO:0000256" key="7">
    <source>
        <dbReference type="ARBA" id="ARBA00023098"/>
    </source>
</evidence>
<keyword evidence="10" id="KW-0472">Membrane</keyword>
<evidence type="ECO:0000259" key="11">
    <source>
        <dbReference type="Pfam" id="PF11960"/>
    </source>
</evidence>
<gene>
    <name evidence="12" type="ORF">F2Q68_00001183</name>
</gene>
<accession>A0A8S9J4W7</accession>
<keyword evidence="5" id="KW-0276">Fatty acid metabolism</keyword>
<dbReference type="EMBL" id="QGKW02001660">
    <property type="protein sequence ID" value="KAF2577158.1"/>
    <property type="molecule type" value="Genomic_DNA"/>
</dbReference>
<feature type="transmembrane region" description="Helical" evidence="10">
    <location>
        <begin position="109"/>
        <end position="129"/>
    </location>
</feature>